<dbReference type="SUPFAM" id="SSF56112">
    <property type="entry name" value="Protein kinase-like (PK-like)"/>
    <property type="match status" value="1"/>
</dbReference>
<dbReference type="AlphaFoldDB" id="A0A7R9XQ14"/>
<name>A0A7R9XQ14_9CHLO</name>
<dbReference type="EMBL" id="HBDX01002563">
    <property type="protein sequence ID" value="CAD8221484.1"/>
    <property type="molecule type" value="Transcribed_RNA"/>
</dbReference>
<evidence type="ECO:0000256" key="2">
    <source>
        <dbReference type="ARBA" id="ARBA00012513"/>
    </source>
</evidence>
<evidence type="ECO:0000256" key="1">
    <source>
        <dbReference type="ARBA" id="ARBA00005926"/>
    </source>
</evidence>
<dbReference type="InterPro" id="IPR008271">
    <property type="entry name" value="Ser/Thr_kinase_AS"/>
</dbReference>
<dbReference type="InterPro" id="IPR017441">
    <property type="entry name" value="Protein_kinase_ATP_BS"/>
</dbReference>
<evidence type="ECO:0000256" key="5">
    <source>
        <dbReference type="ARBA" id="ARBA00022777"/>
    </source>
</evidence>
<evidence type="ECO:0000256" key="4">
    <source>
        <dbReference type="ARBA" id="ARBA00022741"/>
    </source>
</evidence>
<dbReference type="EC" id="2.7.11.1" evidence="2"/>
<feature type="coiled-coil region" evidence="9">
    <location>
        <begin position="85"/>
        <end position="146"/>
    </location>
</feature>
<dbReference type="InterPro" id="IPR050235">
    <property type="entry name" value="CK1_Ser-Thr_kinase"/>
</dbReference>
<dbReference type="PROSITE" id="PS50011">
    <property type="entry name" value="PROTEIN_KINASE_DOM"/>
    <property type="match status" value="1"/>
</dbReference>
<dbReference type="GO" id="GO:0005524">
    <property type="term" value="F:ATP binding"/>
    <property type="evidence" value="ECO:0007669"/>
    <property type="project" value="UniProtKB-UniRule"/>
</dbReference>
<feature type="binding site" evidence="7">
    <location>
        <position position="172"/>
    </location>
    <ligand>
        <name>ATP</name>
        <dbReference type="ChEBI" id="CHEBI:30616"/>
    </ligand>
</feature>
<evidence type="ECO:0000256" key="6">
    <source>
        <dbReference type="ARBA" id="ARBA00022840"/>
    </source>
</evidence>
<comment type="similarity">
    <text evidence="1">Belongs to the protein kinase superfamily. CK1 Ser/Thr protein kinase family. Casein kinase I subfamily.</text>
</comment>
<organism evidence="12">
    <name type="scientific">Ostreococcus sp. 'lucimarinus'</name>
    <dbReference type="NCBI Taxonomy" id="242159"/>
    <lineage>
        <taxon>Eukaryota</taxon>
        <taxon>Viridiplantae</taxon>
        <taxon>Chlorophyta</taxon>
        <taxon>Mamiellophyceae</taxon>
        <taxon>Mamiellales</taxon>
        <taxon>Bathycoccaceae</taxon>
        <taxon>Ostreococcus</taxon>
    </lineage>
</organism>
<evidence type="ECO:0000256" key="8">
    <source>
        <dbReference type="RuleBase" id="RU000304"/>
    </source>
</evidence>
<proteinExistence type="inferred from homology"/>
<evidence type="ECO:0000259" key="11">
    <source>
        <dbReference type="PROSITE" id="PS50011"/>
    </source>
</evidence>
<dbReference type="PROSITE" id="PS00108">
    <property type="entry name" value="PROTEIN_KINASE_ST"/>
    <property type="match status" value="1"/>
</dbReference>
<dbReference type="InterPro" id="IPR011009">
    <property type="entry name" value="Kinase-like_dom_sf"/>
</dbReference>
<evidence type="ECO:0000313" key="12">
    <source>
        <dbReference type="EMBL" id="CAD8221484.1"/>
    </source>
</evidence>
<dbReference type="Pfam" id="PF00069">
    <property type="entry name" value="Pkinase"/>
    <property type="match status" value="1"/>
</dbReference>
<accession>A0A7R9XQ14</accession>
<feature type="domain" description="Protein kinase" evidence="11">
    <location>
        <begin position="143"/>
        <end position="458"/>
    </location>
</feature>
<dbReference type="Gene3D" id="1.10.510.10">
    <property type="entry name" value="Transferase(Phosphotransferase) domain 1"/>
    <property type="match status" value="1"/>
</dbReference>
<keyword evidence="6 7" id="KW-0067">ATP-binding</keyword>
<keyword evidence="9" id="KW-0175">Coiled coil</keyword>
<reference evidence="12" key="1">
    <citation type="submission" date="2021-01" db="EMBL/GenBank/DDBJ databases">
        <authorList>
            <person name="Corre E."/>
            <person name="Pelletier E."/>
            <person name="Niang G."/>
            <person name="Scheremetjew M."/>
            <person name="Finn R."/>
            <person name="Kale V."/>
            <person name="Holt S."/>
            <person name="Cochrane G."/>
            <person name="Meng A."/>
            <person name="Brown T."/>
            <person name="Cohen L."/>
        </authorList>
    </citation>
    <scope>NUCLEOTIDE SEQUENCE</scope>
    <source>
        <strain evidence="12">Clade-A-BCC118000</strain>
    </source>
</reference>
<dbReference type="GO" id="GO:0004674">
    <property type="term" value="F:protein serine/threonine kinase activity"/>
    <property type="evidence" value="ECO:0007669"/>
    <property type="project" value="UniProtKB-KW"/>
</dbReference>
<sequence length="458" mass="51057">MRPSDASARRNPCGTRKMPSGQTRERSRRDTRARAANKAKKAVGERTFVIEPFHAIVGDRNERRALRHRDFEEVQRVDARGSGGVDALREALEREKRAHAKIKAELSELESHYASDLEIRAMKTKKLRLKDAVAALERDVRRAESSEALGAGSYGKVWKARDSKTGAEVAVKIEPVDDSANGVASALGREFELMRRVKASDPRCFPAPLFFGEQSVMGKRSRVLVMDLLGSSLEDISQSVMLGTGFTRVTTARIAKRLFTALEAMQRVSVVHGDIKPDNLCTEVQANDGKKRNGILLVDFGEAVIFDDPSYSARIHEEVPRHLWRGTWLFSSANVDGGSALAPRDDLESAIFTLAYLRTGRLPWTHVIDDFGDTELDVRVLAPIKRAVDSGAALLSPRGAEAPAPECDDADVVFFHRVLTHARGLAIEDLPDYQFLQRCVQDWRDALDLDAPYDWQRR</sequence>
<evidence type="ECO:0000256" key="10">
    <source>
        <dbReference type="SAM" id="MobiDB-lite"/>
    </source>
</evidence>
<feature type="compositionally biased region" description="Basic and acidic residues" evidence="10">
    <location>
        <begin position="23"/>
        <end position="33"/>
    </location>
</feature>
<keyword evidence="3" id="KW-0808">Transferase</keyword>
<gene>
    <name evidence="12" type="ORF">OLUC0939_LOCUS2205</name>
</gene>
<keyword evidence="5" id="KW-0418">Kinase</keyword>
<keyword evidence="8" id="KW-0723">Serine/threonine-protein kinase</keyword>
<protein>
    <recommendedName>
        <fullName evidence="2">non-specific serine/threonine protein kinase</fullName>
        <ecNumber evidence="2">2.7.11.1</ecNumber>
    </recommendedName>
</protein>
<dbReference type="PANTHER" id="PTHR11909">
    <property type="entry name" value="CASEIN KINASE-RELATED"/>
    <property type="match status" value="1"/>
</dbReference>
<keyword evidence="4 7" id="KW-0547">Nucleotide-binding</keyword>
<feature type="region of interest" description="Disordered" evidence="10">
    <location>
        <begin position="1"/>
        <end position="41"/>
    </location>
</feature>
<evidence type="ECO:0000256" key="3">
    <source>
        <dbReference type="ARBA" id="ARBA00022679"/>
    </source>
</evidence>
<evidence type="ECO:0000256" key="7">
    <source>
        <dbReference type="PROSITE-ProRule" id="PRU10141"/>
    </source>
</evidence>
<dbReference type="SMART" id="SM00220">
    <property type="entry name" value="S_TKc"/>
    <property type="match status" value="1"/>
</dbReference>
<dbReference type="InterPro" id="IPR000719">
    <property type="entry name" value="Prot_kinase_dom"/>
</dbReference>
<dbReference type="PROSITE" id="PS00107">
    <property type="entry name" value="PROTEIN_KINASE_ATP"/>
    <property type="match status" value="1"/>
</dbReference>
<evidence type="ECO:0000256" key="9">
    <source>
        <dbReference type="SAM" id="Coils"/>
    </source>
</evidence>